<dbReference type="Gene3D" id="3.90.1200.10">
    <property type="match status" value="1"/>
</dbReference>
<dbReference type="AlphaFoldDB" id="A0A1D7QLD6"/>
<dbReference type="InterPro" id="IPR002575">
    <property type="entry name" value="Aminoglycoside_PTrfase"/>
</dbReference>
<dbReference type="KEGG" id="psty:BFS30_21290"/>
<protein>
    <submittedName>
        <fullName evidence="2">Desulfatase</fullName>
    </submittedName>
</protein>
<dbReference type="Pfam" id="PF01636">
    <property type="entry name" value="APH"/>
    <property type="match status" value="1"/>
</dbReference>
<dbReference type="EMBL" id="CP017141">
    <property type="protein sequence ID" value="AOM79470.1"/>
    <property type="molecule type" value="Genomic_DNA"/>
</dbReference>
<dbReference type="SUPFAM" id="SSF56112">
    <property type="entry name" value="Protein kinase-like (PK-like)"/>
    <property type="match status" value="1"/>
</dbReference>
<sequence>MKTIENLFEITSKFKCHVEISTLKSYGTGHINDTYRLKNLVTEDYDYLLQKINHQVFKNVPKLIENMCRVIAHLKKQMLSTGEGNPDKEVMTLVATKEGPYFYQDSNGNYWRMCHFLKDTKTYDVVETAQQAYEGGKAFGKFQAMLVDLSPDLMYEVIPDFHHIGKRLEQLAQARTEDPKGRVALVQEELETIDASSGSMSFFQQDEQLLTLPRRVIHYDTKFNNVLLNLEDRAQCVIDLDTVMAGYVAYDFGDAIRTIINRTTEDDKELSNITLNIPLFNAYTKGYMEEVRQFINEWELRSLIKGVLLLPYMQAVRFLTDYINGDRYYKIESEHHNLQRTRAQLKLLKELFAHAESMEDRIFKEARKHQLINS</sequence>
<accession>A0A1D7QLD6</accession>
<evidence type="ECO:0000313" key="2">
    <source>
        <dbReference type="EMBL" id="AOM79470.1"/>
    </source>
</evidence>
<dbReference type="PANTHER" id="PTHR21064:SF5">
    <property type="entry name" value="SLR1880 PROTEIN"/>
    <property type="match status" value="1"/>
</dbReference>
<organism evidence="2 3">
    <name type="scientific">Pedobacter steynii</name>
    <dbReference type="NCBI Taxonomy" id="430522"/>
    <lineage>
        <taxon>Bacteria</taxon>
        <taxon>Pseudomonadati</taxon>
        <taxon>Bacteroidota</taxon>
        <taxon>Sphingobacteriia</taxon>
        <taxon>Sphingobacteriales</taxon>
        <taxon>Sphingobacteriaceae</taxon>
        <taxon>Pedobacter</taxon>
    </lineage>
</organism>
<dbReference type="OrthoDB" id="526037at2"/>
<dbReference type="PANTHER" id="PTHR21064">
    <property type="entry name" value="AMINOGLYCOSIDE PHOSPHOTRANSFERASE DOMAIN-CONTAINING PROTEIN-RELATED"/>
    <property type="match status" value="1"/>
</dbReference>
<keyword evidence="3" id="KW-1185">Reference proteome</keyword>
<dbReference type="InterPro" id="IPR011009">
    <property type="entry name" value="Kinase-like_dom_sf"/>
</dbReference>
<feature type="domain" description="Aminoglycoside phosphotransferase" evidence="1">
    <location>
        <begin position="23"/>
        <end position="259"/>
    </location>
</feature>
<dbReference type="RefSeq" id="WP_069381132.1">
    <property type="nucleotide sequence ID" value="NZ_CP017141.1"/>
</dbReference>
<gene>
    <name evidence="2" type="ORF">BFS30_21290</name>
</gene>
<proteinExistence type="predicted"/>
<reference evidence="2 3" key="1">
    <citation type="submission" date="2016-08" db="EMBL/GenBank/DDBJ databases">
        <authorList>
            <person name="Seilhamer J.J."/>
        </authorList>
    </citation>
    <scope>NUCLEOTIDE SEQUENCE [LARGE SCALE GENOMIC DNA]</scope>
    <source>
        <strain evidence="2 3">DX4</strain>
    </source>
</reference>
<evidence type="ECO:0000259" key="1">
    <source>
        <dbReference type="Pfam" id="PF01636"/>
    </source>
</evidence>
<dbReference type="InterPro" id="IPR050249">
    <property type="entry name" value="Pseudomonas-type_ThrB"/>
</dbReference>
<dbReference type="Proteomes" id="UP000094313">
    <property type="component" value="Chromosome"/>
</dbReference>
<name>A0A1D7QLD6_9SPHI</name>
<evidence type="ECO:0000313" key="3">
    <source>
        <dbReference type="Proteomes" id="UP000094313"/>
    </source>
</evidence>